<dbReference type="eggNOG" id="COG1246">
    <property type="taxonomic scope" value="Bacteria"/>
</dbReference>
<organism evidence="1 2">
    <name type="scientific">Desulfomicrobium baculatum (strain DSM 4028 / VKM B-1378 / X)</name>
    <name type="common">Desulfovibrio baculatus</name>
    <dbReference type="NCBI Taxonomy" id="525897"/>
    <lineage>
        <taxon>Bacteria</taxon>
        <taxon>Pseudomonadati</taxon>
        <taxon>Thermodesulfobacteriota</taxon>
        <taxon>Desulfovibrionia</taxon>
        <taxon>Desulfovibrionales</taxon>
        <taxon>Desulfomicrobiaceae</taxon>
        <taxon>Desulfomicrobium</taxon>
    </lineage>
</organism>
<evidence type="ECO:0000313" key="1">
    <source>
        <dbReference type="EMBL" id="ACU88604.1"/>
    </source>
</evidence>
<dbReference type="Pfam" id="PF09719">
    <property type="entry name" value="C_GCAxxG_C_C"/>
    <property type="match status" value="1"/>
</dbReference>
<dbReference type="KEGG" id="dba:Dbac_0479"/>
<accession>C7LWB2</accession>
<name>C7LWB2_DESBD</name>
<gene>
    <name evidence="1" type="ordered locus">Dbac_0479</name>
</gene>
<dbReference type="RefSeq" id="WP_012805687.1">
    <property type="nucleotide sequence ID" value="NC_013173.1"/>
</dbReference>
<dbReference type="AlphaFoldDB" id="C7LWB2"/>
<proteinExistence type="predicted"/>
<keyword evidence="2" id="KW-1185">Reference proteome</keyword>
<dbReference type="NCBIfam" id="TIGR01909">
    <property type="entry name" value="C_GCAxxG_C_C"/>
    <property type="match status" value="1"/>
</dbReference>
<sequence>MEPSAFHEVRTSAEEAFASGYYCAESVVLAVARFQGVESEIPVRMATALCSGQARTCGPCGALTGAILAVSLVLGRTSKTDSVEPAYEATRRLVGEFEKEFGGRDCRTLLDGCDLGTPEGQAMFTKQGFVLRCTRFTGKAAEMAARIIAQARG</sequence>
<dbReference type="EMBL" id="CP001629">
    <property type="protein sequence ID" value="ACU88604.1"/>
    <property type="molecule type" value="Genomic_DNA"/>
</dbReference>
<evidence type="ECO:0000313" key="2">
    <source>
        <dbReference type="Proteomes" id="UP000002216"/>
    </source>
</evidence>
<dbReference type="STRING" id="525897.Dbac_0479"/>
<dbReference type="OrthoDB" id="7062642at2"/>
<dbReference type="InterPro" id="IPR010181">
    <property type="entry name" value="CGCAxxGCC_motif"/>
</dbReference>
<dbReference type="HOGENOM" id="CLU_091283_1_1_7"/>
<protein>
    <submittedName>
        <fullName evidence="1">C_GCAxxG_C_C family protein</fullName>
    </submittedName>
</protein>
<dbReference type="Proteomes" id="UP000002216">
    <property type="component" value="Chromosome"/>
</dbReference>
<reference evidence="1 2" key="1">
    <citation type="journal article" date="2009" name="Stand. Genomic Sci.">
        <title>Complete genome sequence of Desulfomicrobium baculatum type strain (X).</title>
        <authorList>
            <person name="Copeland A."/>
            <person name="Spring S."/>
            <person name="Goker M."/>
            <person name="Schneider S."/>
            <person name="Lapidus A."/>
            <person name="Del Rio T.G."/>
            <person name="Tice H."/>
            <person name="Cheng J.F."/>
            <person name="Chen F."/>
            <person name="Nolan M."/>
            <person name="Bruce D."/>
            <person name="Goodwin L."/>
            <person name="Pitluck S."/>
            <person name="Ivanova N."/>
            <person name="Mavrommatis K."/>
            <person name="Ovchinnikova G."/>
            <person name="Pati A."/>
            <person name="Chen A."/>
            <person name="Palaniappan K."/>
            <person name="Land M."/>
            <person name="Hauser L."/>
            <person name="Chang Y.J."/>
            <person name="Jeffries C.C."/>
            <person name="Meincke L."/>
            <person name="Sims D."/>
            <person name="Brettin T."/>
            <person name="Detter J.C."/>
            <person name="Han C."/>
            <person name="Chain P."/>
            <person name="Bristow J."/>
            <person name="Eisen J.A."/>
            <person name="Markowitz V."/>
            <person name="Hugenholtz P."/>
            <person name="Kyrpides N.C."/>
            <person name="Klenk H.P."/>
            <person name="Lucas S."/>
        </authorList>
    </citation>
    <scope>NUCLEOTIDE SEQUENCE [LARGE SCALE GENOMIC DNA]</scope>
    <source>
        <strain evidence="2">DSM 4028 / VKM B-1378 / X</strain>
    </source>
</reference>